<dbReference type="InterPro" id="IPR050226">
    <property type="entry name" value="NagZ_Beta-hexosaminidase"/>
</dbReference>
<evidence type="ECO:0000256" key="4">
    <source>
        <dbReference type="ARBA" id="ARBA00022801"/>
    </source>
</evidence>
<comment type="catalytic activity">
    <reaction evidence="1">
        <text>Hydrolysis of terminal non-reducing N-acetyl-D-hexosamine residues in N-acetyl-beta-D-hexosaminides.</text>
        <dbReference type="EC" id="3.2.1.52"/>
    </reaction>
</comment>
<evidence type="ECO:0000256" key="5">
    <source>
        <dbReference type="ARBA" id="ARBA00023295"/>
    </source>
</evidence>
<dbReference type="GO" id="GO:0004563">
    <property type="term" value="F:beta-N-acetylhexosaminidase activity"/>
    <property type="evidence" value="ECO:0007669"/>
    <property type="project" value="UniProtKB-EC"/>
</dbReference>
<keyword evidence="4" id="KW-0378">Hydrolase</keyword>
<keyword evidence="5" id="KW-0326">Glycosidase</keyword>
<dbReference type="EC" id="3.2.1.52" evidence="3"/>
<dbReference type="Gene3D" id="3.20.20.300">
    <property type="entry name" value="Glycoside hydrolase, family 3, N-terminal domain"/>
    <property type="match status" value="1"/>
</dbReference>
<dbReference type="Pfam" id="PF00933">
    <property type="entry name" value="Glyco_hydro_3"/>
    <property type="match status" value="1"/>
</dbReference>
<reference evidence="7" key="2">
    <citation type="submission" date="2020-09" db="EMBL/GenBank/DDBJ databases">
        <authorList>
            <person name="Sun Q."/>
            <person name="Zhou Y."/>
        </authorList>
    </citation>
    <scope>NUCLEOTIDE SEQUENCE</scope>
    <source>
        <strain evidence="7">CGMCC 1.12827</strain>
    </source>
</reference>
<organism evidence="7 8">
    <name type="scientific">Gordonia jinhuaensis</name>
    <dbReference type="NCBI Taxonomy" id="1517702"/>
    <lineage>
        <taxon>Bacteria</taxon>
        <taxon>Bacillati</taxon>
        <taxon>Actinomycetota</taxon>
        <taxon>Actinomycetes</taxon>
        <taxon>Mycobacteriales</taxon>
        <taxon>Gordoniaceae</taxon>
        <taxon>Gordonia</taxon>
    </lineage>
</organism>
<feature type="domain" description="Glycoside hydrolase family 3 N-terminal" evidence="6">
    <location>
        <begin position="2"/>
        <end position="319"/>
    </location>
</feature>
<name>A0A916WRM1_9ACTN</name>
<evidence type="ECO:0000256" key="1">
    <source>
        <dbReference type="ARBA" id="ARBA00001231"/>
    </source>
</evidence>
<evidence type="ECO:0000313" key="8">
    <source>
        <dbReference type="Proteomes" id="UP000621454"/>
    </source>
</evidence>
<dbReference type="GO" id="GO:0009254">
    <property type="term" value="P:peptidoglycan turnover"/>
    <property type="evidence" value="ECO:0007669"/>
    <property type="project" value="TreeGrafter"/>
</dbReference>
<gene>
    <name evidence="7" type="primary">lpqI</name>
    <name evidence="7" type="ORF">GCM10011489_15250</name>
</gene>
<comment type="similarity">
    <text evidence="2">Belongs to the glycosyl hydrolase 3 family.</text>
</comment>
<comment type="caution">
    <text evidence="7">The sequence shown here is derived from an EMBL/GenBank/DDBJ whole genome shotgun (WGS) entry which is preliminary data.</text>
</comment>
<evidence type="ECO:0000256" key="2">
    <source>
        <dbReference type="ARBA" id="ARBA00005336"/>
    </source>
</evidence>
<dbReference type="Proteomes" id="UP000621454">
    <property type="component" value="Unassembled WGS sequence"/>
</dbReference>
<dbReference type="SUPFAM" id="SSF51445">
    <property type="entry name" value="(Trans)glycosidases"/>
    <property type="match status" value="1"/>
</dbReference>
<dbReference type="PANTHER" id="PTHR30480">
    <property type="entry name" value="BETA-HEXOSAMINIDASE-RELATED"/>
    <property type="match status" value="1"/>
</dbReference>
<dbReference type="InterPro" id="IPR001764">
    <property type="entry name" value="Glyco_hydro_3_N"/>
</dbReference>
<dbReference type="InterPro" id="IPR017853">
    <property type="entry name" value="GH"/>
</dbReference>
<dbReference type="PANTHER" id="PTHR30480:SF13">
    <property type="entry name" value="BETA-HEXOSAMINIDASE"/>
    <property type="match status" value="1"/>
</dbReference>
<accession>A0A916WRM1</accession>
<reference evidence="7" key="1">
    <citation type="journal article" date="2014" name="Int. J. Syst. Evol. Microbiol.">
        <title>Complete genome sequence of Corynebacterium casei LMG S-19264T (=DSM 44701T), isolated from a smear-ripened cheese.</title>
        <authorList>
            <consortium name="US DOE Joint Genome Institute (JGI-PGF)"/>
            <person name="Walter F."/>
            <person name="Albersmeier A."/>
            <person name="Kalinowski J."/>
            <person name="Ruckert C."/>
        </authorList>
    </citation>
    <scope>NUCLEOTIDE SEQUENCE</scope>
    <source>
        <strain evidence="7">CGMCC 1.12827</strain>
    </source>
</reference>
<evidence type="ECO:0000259" key="6">
    <source>
        <dbReference type="Pfam" id="PF00933"/>
    </source>
</evidence>
<dbReference type="EMBL" id="BMGC01000008">
    <property type="protein sequence ID" value="GGB28027.1"/>
    <property type="molecule type" value="Genomic_DNA"/>
</dbReference>
<sequence length="326" mass="33926">MTLRDKLAQMLMVGVTGSEDAASVLQNSHVGGVFVGSWTDKSMLTSGDMKRIAAASPTPPMVSVDQEGGRVSRLASIGIDFPSARELAATRTTGQVRAIARDAAVKMRELGITVDFAPDVDVSDEPDDAVIGDRSFSNDPQVVARYGAAFADGLRDGGILPVFKHFPGHGHGSGDSHLGTVTTPPLSQLMTSDLVPYRSVLTQPSGVLVGHLIVPGLTEPQTPASLSPAAMSLLRNGTGYGGNPFTGPIFTDDLSSMAAISARYSVEEAVTKALTAGADIALWITTDQVPAVLNALQGAVRSGRLTMEKVNASVTRILTAKGLGRC</sequence>
<dbReference type="GO" id="GO:0005975">
    <property type="term" value="P:carbohydrate metabolic process"/>
    <property type="evidence" value="ECO:0007669"/>
    <property type="project" value="InterPro"/>
</dbReference>
<dbReference type="AlphaFoldDB" id="A0A916WRM1"/>
<protein>
    <recommendedName>
        <fullName evidence="3">beta-N-acetylhexosaminidase</fullName>
        <ecNumber evidence="3">3.2.1.52</ecNumber>
    </recommendedName>
</protein>
<evidence type="ECO:0000256" key="3">
    <source>
        <dbReference type="ARBA" id="ARBA00012663"/>
    </source>
</evidence>
<dbReference type="InterPro" id="IPR036962">
    <property type="entry name" value="Glyco_hydro_3_N_sf"/>
</dbReference>
<keyword evidence="8" id="KW-1185">Reference proteome</keyword>
<evidence type="ECO:0000313" key="7">
    <source>
        <dbReference type="EMBL" id="GGB28027.1"/>
    </source>
</evidence>
<proteinExistence type="inferred from homology"/>